<keyword evidence="2" id="KW-1185">Reference proteome</keyword>
<dbReference type="EMBL" id="JXMW01000006">
    <property type="protein sequence ID" value="OQD59012.1"/>
    <property type="molecule type" value="Genomic_DNA"/>
</dbReference>
<proteinExistence type="predicted"/>
<dbReference type="SUPFAM" id="SSF160719">
    <property type="entry name" value="gpW/gp25-like"/>
    <property type="match status" value="1"/>
</dbReference>
<evidence type="ECO:0000313" key="2">
    <source>
        <dbReference type="Proteomes" id="UP000191661"/>
    </source>
</evidence>
<protein>
    <submittedName>
        <fullName evidence="1">Phage Mu protein Gp25-like protein</fullName>
    </submittedName>
</protein>
<dbReference type="RefSeq" id="WP_080460068.1">
    <property type="nucleotide sequence ID" value="NZ_BBET01000052.1"/>
</dbReference>
<evidence type="ECO:0000313" key="1">
    <source>
        <dbReference type="EMBL" id="OQD59012.1"/>
    </source>
</evidence>
<name>A0A1V6N333_METAZ</name>
<dbReference type="Proteomes" id="UP000191661">
    <property type="component" value="Unassembled WGS sequence"/>
</dbReference>
<organism evidence="1 2">
    <name type="scientific">Methanobrevibacter arboriphilus JCM 13429 = DSM 1125</name>
    <dbReference type="NCBI Taxonomy" id="1300164"/>
    <lineage>
        <taxon>Archaea</taxon>
        <taxon>Methanobacteriati</taxon>
        <taxon>Methanobacteriota</taxon>
        <taxon>Methanomada group</taxon>
        <taxon>Methanobacteria</taxon>
        <taxon>Methanobacteriales</taxon>
        <taxon>Methanobacteriaceae</taxon>
        <taxon>Methanobrevibacter</taxon>
    </lineage>
</organism>
<gene>
    <name evidence="1" type="ORF">MBBAR_6c01220</name>
</gene>
<dbReference type="AlphaFoldDB" id="A0A1V6N333"/>
<accession>A0A1V6N333</accession>
<dbReference type="OrthoDB" id="78165at2157"/>
<sequence>MDYGTDLASHGRLDSKGQVSTVSGVYNVKQSLNNRLKTYKGTYSYIDEDYGSYLKDYVSLDDDKTNQSLVCLELETQCLKDERVESALATYENGEYKLNVILINGEELKLEDILW</sequence>
<reference evidence="1 2" key="1">
    <citation type="submission" date="2014-12" db="EMBL/GenBank/DDBJ databases">
        <title>Genome sequence of Methanobrevibacter arboriphilicus DH1, DSM1125.</title>
        <authorList>
            <person name="Poehlein A."/>
            <person name="Thauer R.K."/>
            <person name="Seedorf H."/>
            <person name="Daniel R."/>
        </authorList>
    </citation>
    <scope>NUCLEOTIDE SEQUENCE [LARGE SCALE GENOMIC DNA]</scope>
    <source>
        <strain evidence="1 2">DH1</strain>
    </source>
</reference>
<dbReference type="Gene3D" id="3.10.450.40">
    <property type="match status" value="1"/>
</dbReference>
<comment type="caution">
    <text evidence="1">The sequence shown here is derived from an EMBL/GenBank/DDBJ whole genome shotgun (WGS) entry which is preliminary data.</text>
</comment>